<dbReference type="Gene3D" id="1.10.10.10">
    <property type="entry name" value="Winged helix-like DNA-binding domain superfamily/Winged helix DNA-binding domain"/>
    <property type="match status" value="1"/>
</dbReference>
<dbReference type="SUPFAM" id="SSF46785">
    <property type="entry name" value="Winged helix' DNA-binding domain"/>
    <property type="match status" value="1"/>
</dbReference>
<evidence type="ECO:0000256" key="5">
    <source>
        <dbReference type="ARBA" id="ARBA00023125"/>
    </source>
</evidence>
<dbReference type="Proteomes" id="UP001596116">
    <property type="component" value="Unassembled WGS sequence"/>
</dbReference>
<organism evidence="7 8">
    <name type="scientific">Hyphococcus aureus</name>
    <dbReference type="NCBI Taxonomy" id="2666033"/>
    <lineage>
        <taxon>Bacteria</taxon>
        <taxon>Pseudomonadati</taxon>
        <taxon>Pseudomonadota</taxon>
        <taxon>Alphaproteobacteria</taxon>
        <taxon>Parvularculales</taxon>
        <taxon>Parvularculaceae</taxon>
        <taxon>Hyphococcus</taxon>
    </lineage>
</organism>
<keyword evidence="2" id="KW-0678">Repressor</keyword>
<comment type="caution">
    <text evidence="7">The sequence shown here is derived from an EMBL/GenBank/DDBJ whole genome shotgun (WGS) entry which is preliminary data.</text>
</comment>
<reference evidence="7 8" key="1">
    <citation type="submission" date="2024-09" db="EMBL/GenBank/DDBJ databases">
        <authorList>
            <person name="Zhang Z.-H."/>
        </authorList>
    </citation>
    <scope>NUCLEOTIDE SEQUENCE [LARGE SCALE GENOMIC DNA]</scope>
    <source>
        <strain evidence="7 8">HHTR114</strain>
    </source>
</reference>
<proteinExistence type="inferred from homology"/>
<evidence type="ECO:0000256" key="6">
    <source>
        <dbReference type="ARBA" id="ARBA00023163"/>
    </source>
</evidence>
<evidence type="ECO:0000256" key="3">
    <source>
        <dbReference type="ARBA" id="ARBA00022833"/>
    </source>
</evidence>
<name>A0ABW1KTH2_9PROT</name>
<evidence type="ECO:0000256" key="4">
    <source>
        <dbReference type="ARBA" id="ARBA00023015"/>
    </source>
</evidence>
<protein>
    <submittedName>
        <fullName evidence="7">Fur family transcriptional regulator</fullName>
    </submittedName>
</protein>
<keyword evidence="6" id="KW-0804">Transcription</keyword>
<evidence type="ECO:0000313" key="7">
    <source>
        <dbReference type="EMBL" id="MFC6034331.1"/>
    </source>
</evidence>
<dbReference type="EMBL" id="JBHPON010000001">
    <property type="protein sequence ID" value="MFC6034331.1"/>
    <property type="molecule type" value="Genomic_DNA"/>
</dbReference>
<dbReference type="InterPro" id="IPR036388">
    <property type="entry name" value="WH-like_DNA-bd_sf"/>
</dbReference>
<keyword evidence="4" id="KW-0805">Transcription regulation</keyword>
<keyword evidence="8" id="KW-1185">Reference proteome</keyword>
<keyword evidence="3" id="KW-0862">Zinc</keyword>
<dbReference type="Pfam" id="PF01475">
    <property type="entry name" value="FUR"/>
    <property type="match status" value="1"/>
</dbReference>
<accession>A0ABW1KTH2</accession>
<evidence type="ECO:0000256" key="2">
    <source>
        <dbReference type="ARBA" id="ARBA00022491"/>
    </source>
</evidence>
<dbReference type="Gene3D" id="3.30.1490.190">
    <property type="match status" value="1"/>
</dbReference>
<dbReference type="InterPro" id="IPR036390">
    <property type="entry name" value="WH_DNA-bd_sf"/>
</dbReference>
<dbReference type="InterPro" id="IPR002481">
    <property type="entry name" value="FUR"/>
</dbReference>
<comment type="similarity">
    <text evidence="1">Belongs to the Fur family.</text>
</comment>
<dbReference type="InterPro" id="IPR043135">
    <property type="entry name" value="Fur_C"/>
</dbReference>
<sequence>MTNHTHDHDEGGSRKRPAGLLKNEKLVWDVLAASRDPLKAYEILDRLKERGVRAPMTVYRALDGLEAKGHIHKLDGLNAFVVCNHEGPHVVQAFLVCETCSTVKELEVIAVEADIAPAVRAAAFDMHTARLEIKGNCSACASITKANVA</sequence>
<dbReference type="RefSeq" id="WP_379880351.1">
    <property type="nucleotide sequence ID" value="NZ_JBHPON010000001.1"/>
</dbReference>
<evidence type="ECO:0000313" key="8">
    <source>
        <dbReference type="Proteomes" id="UP001596116"/>
    </source>
</evidence>
<gene>
    <name evidence="7" type="ORF">ACFMB1_02180</name>
</gene>
<keyword evidence="5" id="KW-0238">DNA-binding</keyword>
<evidence type="ECO:0000256" key="1">
    <source>
        <dbReference type="ARBA" id="ARBA00007957"/>
    </source>
</evidence>